<evidence type="ECO:0000313" key="12">
    <source>
        <dbReference type="Proteomes" id="UP000481153"/>
    </source>
</evidence>
<comment type="subcellular location">
    <subcellularLocation>
        <location evidence="1">Cell membrane</location>
        <topology evidence="1">Multi-pass membrane protein</topology>
    </subcellularLocation>
</comment>
<dbReference type="Proteomes" id="UP000481153">
    <property type="component" value="Unassembled WGS sequence"/>
</dbReference>
<dbReference type="EMBL" id="VJMJ01000084">
    <property type="protein sequence ID" value="KAF0737295.1"/>
    <property type="molecule type" value="Genomic_DNA"/>
</dbReference>
<evidence type="ECO:0000256" key="1">
    <source>
        <dbReference type="ARBA" id="ARBA00004651"/>
    </source>
</evidence>
<keyword evidence="4" id="KW-0109">Calcium transport</keyword>
<keyword evidence="8" id="KW-0407">Ion channel</keyword>
<accession>A0A6G0XBF7</accession>
<dbReference type="InterPro" id="IPR002110">
    <property type="entry name" value="Ankyrin_rpt"/>
</dbReference>
<keyword evidence="10" id="KW-0472">Membrane</keyword>
<keyword evidence="3" id="KW-1003">Cell membrane</keyword>
<feature type="transmembrane region" description="Helical" evidence="10">
    <location>
        <begin position="660"/>
        <end position="683"/>
    </location>
</feature>
<dbReference type="GO" id="GO:0005886">
    <property type="term" value="C:plasma membrane"/>
    <property type="evidence" value="ECO:0007669"/>
    <property type="project" value="UniProtKB-SubCell"/>
</dbReference>
<evidence type="ECO:0000256" key="6">
    <source>
        <dbReference type="ARBA" id="ARBA00022837"/>
    </source>
</evidence>
<feature type="transmembrane region" description="Helical" evidence="10">
    <location>
        <begin position="731"/>
        <end position="750"/>
    </location>
</feature>
<organism evidence="11 12">
    <name type="scientific">Aphanomyces euteiches</name>
    <dbReference type="NCBI Taxonomy" id="100861"/>
    <lineage>
        <taxon>Eukaryota</taxon>
        <taxon>Sar</taxon>
        <taxon>Stramenopiles</taxon>
        <taxon>Oomycota</taxon>
        <taxon>Saprolegniomycetes</taxon>
        <taxon>Saprolegniales</taxon>
        <taxon>Verrucalvaceae</taxon>
        <taxon>Aphanomyces</taxon>
    </lineage>
</organism>
<proteinExistence type="predicted"/>
<dbReference type="AlphaFoldDB" id="A0A6G0XBF7"/>
<feature type="transmembrane region" description="Helical" evidence="10">
    <location>
        <begin position="762"/>
        <end position="784"/>
    </location>
</feature>
<evidence type="ECO:0000256" key="5">
    <source>
        <dbReference type="ARBA" id="ARBA00022737"/>
    </source>
</evidence>
<feature type="transmembrane region" description="Helical" evidence="10">
    <location>
        <begin position="537"/>
        <end position="557"/>
    </location>
</feature>
<feature type="repeat" description="ANK" evidence="9">
    <location>
        <begin position="255"/>
        <end position="287"/>
    </location>
</feature>
<name>A0A6G0XBF7_9STRA</name>
<evidence type="ECO:0000256" key="9">
    <source>
        <dbReference type="PROSITE-ProRule" id="PRU00023"/>
    </source>
</evidence>
<dbReference type="InterPro" id="IPR024862">
    <property type="entry name" value="TRPV"/>
</dbReference>
<feature type="repeat" description="ANK" evidence="9">
    <location>
        <begin position="36"/>
        <end position="57"/>
    </location>
</feature>
<dbReference type="GO" id="GO:0098703">
    <property type="term" value="P:calcium ion import across plasma membrane"/>
    <property type="evidence" value="ECO:0007669"/>
    <property type="project" value="TreeGrafter"/>
</dbReference>
<gene>
    <name evidence="11" type="ORF">Ae201684_006467</name>
</gene>
<feature type="transmembrane region" description="Helical" evidence="10">
    <location>
        <begin position="443"/>
        <end position="463"/>
    </location>
</feature>
<dbReference type="PANTHER" id="PTHR10582:SF2">
    <property type="entry name" value="INACTIVE"/>
    <property type="match status" value="1"/>
</dbReference>
<keyword evidence="12" id="KW-1185">Reference proteome</keyword>
<evidence type="ECO:0000256" key="8">
    <source>
        <dbReference type="ARBA" id="ARBA00023303"/>
    </source>
</evidence>
<feature type="transmembrane region" description="Helical" evidence="10">
    <location>
        <begin position="632"/>
        <end position="653"/>
    </location>
</feature>
<dbReference type="Gene3D" id="1.25.40.20">
    <property type="entry name" value="Ankyrin repeat-containing domain"/>
    <property type="match status" value="2"/>
</dbReference>
<feature type="transmembrane region" description="Helical" evidence="10">
    <location>
        <begin position="475"/>
        <end position="497"/>
    </location>
</feature>
<dbReference type="Pfam" id="PF12796">
    <property type="entry name" value="Ank_2"/>
    <property type="match status" value="2"/>
</dbReference>
<comment type="caution">
    <text evidence="11">The sequence shown here is derived from an EMBL/GenBank/DDBJ whole genome shotgun (WGS) entry which is preliminary data.</text>
</comment>
<sequence length="1024" mass="115883">MTETSLAKCAHDGDWHAMKSLLCQLDAADVSKSVWQGKSTLHWAAYHGELQIVETLLTRLDVNHQDITHQTALHTATAANKLACVELLLDRGANMDIPDANGLTALHVAESKNHKAIVGLLLHHRAPTDLFNKVRRRSNWAFERNFQRGVAAFDIATNASKGWLEKSNESKDTCYIKLDSTPIDEALDEERPQLSFIRKGDIDQLQEWLNGSPQEIDQLDEKVKTALIHAVVTKQDKLVELILQHEPNVDAIDKTGKTALMYAADSGNHRVVTMLLEQFADIDMEDFEGNTALMIVSDVIKNNADMGVPPWIMCKSLLKKESVYRSSSTEYRQRFQANVENHIRKNGTFNASLFRRAINLHPEMGVLFFNECLVIERHTIGFQNLDAVYGSDVIQSALYHALNPQNIEMQARINKSILSHLVMRRILELKWELFGQRIYLEQFFLYVLLATSMTISTMSIFGTSDSGKTKGLGKLLLVNWVLALATAVSGSIMIQFLRPAWLWSIARYCFDGKWSAYDPTVSLPDLEVYKSRARQCIFLSAVGLMVVLSVAVYTLLYCVGVRDALAPIFLDLNLAVLVVTTIYFLHLEVKEFMGGAGSVRQAWRALWGPQRARDRNQIVLGFKNYFGSIVNIWQLSVYLVILVVYTPCCILYMRNHMHDVYMAVLLVGTLITLSLWLLLVQFLEIHPTAGFLLPMLPSLLTDVSNFALLYAAVQWGFSVAFYVLQSSDNKTFWTIFTEVYFVMFGSSLHFQDKASESEVLDTYRTVLTMVHAAVVVVLLLNLLISMMNTTLGQGLERAKTAAIASYAQCILRMEMSTRKHSTMKLGSAINPAFHETRNKADFAKTEDDDEILRSLEESSKEWLVGMEFLRRDTINHLTQLKQRLREEADTGGVYALERRELEIGDHFALATASNHPSKINVETRFLDLKEIVLRTLDKRIKVDRVQSALVDATMQSIACAFDAQVERSREALRVADNASPEQVHRATFQQLTQLERQITAMRQDMRELKAHISIEDRLRFGAVS</sequence>
<feature type="transmembrane region" description="Helical" evidence="10">
    <location>
        <begin position="703"/>
        <end position="724"/>
    </location>
</feature>
<evidence type="ECO:0000256" key="2">
    <source>
        <dbReference type="ARBA" id="ARBA00022448"/>
    </source>
</evidence>
<dbReference type="PANTHER" id="PTHR10582">
    <property type="entry name" value="TRANSIENT RECEPTOR POTENTIAL ION CHANNEL PROTEIN"/>
    <property type="match status" value="1"/>
</dbReference>
<feature type="repeat" description="ANK" evidence="9">
    <location>
        <begin position="101"/>
        <end position="133"/>
    </location>
</feature>
<evidence type="ECO:0000256" key="10">
    <source>
        <dbReference type="SAM" id="Phobius"/>
    </source>
</evidence>
<dbReference type="PROSITE" id="PS50297">
    <property type="entry name" value="ANK_REP_REGION"/>
    <property type="match status" value="4"/>
</dbReference>
<keyword evidence="9" id="KW-0040">ANK repeat</keyword>
<reference evidence="11 12" key="1">
    <citation type="submission" date="2019-07" db="EMBL/GenBank/DDBJ databases">
        <title>Genomics analysis of Aphanomyces spp. identifies a new class of oomycete effector associated with host adaptation.</title>
        <authorList>
            <person name="Gaulin E."/>
        </authorList>
    </citation>
    <scope>NUCLEOTIDE SEQUENCE [LARGE SCALE GENOMIC DNA]</scope>
    <source>
        <strain evidence="11 12">ATCC 201684</strain>
    </source>
</reference>
<feature type="transmembrane region" description="Helical" evidence="10">
    <location>
        <begin position="564"/>
        <end position="585"/>
    </location>
</feature>
<keyword evidence="10" id="KW-0812">Transmembrane</keyword>
<feature type="repeat" description="ANK" evidence="9">
    <location>
        <begin position="68"/>
        <end position="100"/>
    </location>
</feature>
<keyword evidence="7" id="KW-0406">Ion transport</keyword>
<protein>
    <submittedName>
        <fullName evidence="11">Uncharacterized protein</fullName>
    </submittedName>
</protein>
<evidence type="ECO:0000256" key="4">
    <source>
        <dbReference type="ARBA" id="ARBA00022568"/>
    </source>
</evidence>
<evidence type="ECO:0000256" key="3">
    <source>
        <dbReference type="ARBA" id="ARBA00022475"/>
    </source>
</evidence>
<evidence type="ECO:0000313" key="11">
    <source>
        <dbReference type="EMBL" id="KAF0737295.1"/>
    </source>
</evidence>
<keyword evidence="6" id="KW-0106">Calcium</keyword>
<evidence type="ECO:0000256" key="7">
    <source>
        <dbReference type="ARBA" id="ARBA00023065"/>
    </source>
</evidence>
<keyword evidence="2" id="KW-0813">Transport</keyword>
<keyword evidence="5" id="KW-0677">Repeat</keyword>
<dbReference type="GO" id="GO:0005216">
    <property type="term" value="F:monoatomic ion channel activity"/>
    <property type="evidence" value="ECO:0007669"/>
    <property type="project" value="InterPro"/>
</dbReference>
<dbReference type="SMART" id="SM00248">
    <property type="entry name" value="ANK"/>
    <property type="match status" value="5"/>
</dbReference>
<keyword evidence="10" id="KW-1133">Transmembrane helix</keyword>
<dbReference type="VEuPathDB" id="FungiDB:AeMF1_010595"/>
<dbReference type="SUPFAM" id="SSF48403">
    <property type="entry name" value="Ankyrin repeat"/>
    <property type="match status" value="1"/>
</dbReference>
<dbReference type="PROSITE" id="PS50088">
    <property type="entry name" value="ANK_REPEAT"/>
    <property type="match status" value="4"/>
</dbReference>
<dbReference type="InterPro" id="IPR036770">
    <property type="entry name" value="Ankyrin_rpt-contain_sf"/>
</dbReference>